<dbReference type="InterPro" id="IPR049552">
    <property type="entry name" value="PKS_DH_N"/>
</dbReference>
<dbReference type="InterPro" id="IPR020806">
    <property type="entry name" value="PKS_PP-bd"/>
</dbReference>
<dbReference type="Gene3D" id="3.40.47.10">
    <property type="match status" value="2"/>
</dbReference>
<dbReference type="NCBIfam" id="NF045894">
    <property type="entry name" value="PKS_plus_SDR"/>
    <property type="match status" value="1"/>
</dbReference>
<dbReference type="SMART" id="SM00823">
    <property type="entry name" value="PKS_PP"/>
    <property type="match status" value="2"/>
</dbReference>
<evidence type="ECO:0000256" key="9">
    <source>
        <dbReference type="ARBA" id="ARBA00060622"/>
    </source>
</evidence>
<protein>
    <recommendedName>
        <fullName evidence="11">6-deoxyerythronolide-B synthase</fullName>
        <ecNumber evidence="11">2.3.1.94</ecNumber>
    </recommendedName>
</protein>
<feature type="domain" description="Ketosynthase family 3 (KS3)" evidence="14">
    <location>
        <begin position="1575"/>
        <end position="2000"/>
    </location>
</feature>
<dbReference type="PROSITE" id="PS00606">
    <property type="entry name" value="KS3_1"/>
    <property type="match status" value="2"/>
</dbReference>
<dbReference type="InterPro" id="IPR006162">
    <property type="entry name" value="Ppantetheine_attach_site"/>
</dbReference>
<evidence type="ECO:0000256" key="3">
    <source>
        <dbReference type="ARBA" id="ARBA00022679"/>
    </source>
</evidence>
<dbReference type="InterPro" id="IPR049900">
    <property type="entry name" value="PKS_mFAS_DH"/>
</dbReference>
<dbReference type="SUPFAM" id="SSF53901">
    <property type="entry name" value="Thiolase-like"/>
    <property type="match status" value="2"/>
</dbReference>
<comment type="caution">
    <text evidence="16">The sequence shown here is derived from an EMBL/GenBank/DDBJ whole genome shotgun (WGS) entry which is preliminary data.</text>
</comment>
<dbReference type="Pfam" id="PF18369">
    <property type="entry name" value="PKS_DE"/>
    <property type="match status" value="1"/>
</dbReference>
<feature type="region of interest" description="C-terminal hotdog fold" evidence="12">
    <location>
        <begin position="2623"/>
        <end position="2759"/>
    </location>
</feature>
<dbReference type="Pfam" id="PF00550">
    <property type="entry name" value="PP-binding"/>
    <property type="match status" value="2"/>
</dbReference>
<evidence type="ECO:0000256" key="8">
    <source>
        <dbReference type="ARBA" id="ARBA00060158"/>
    </source>
</evidence>
<dbReference type="Pfam" id="PF08659">
    <property type="entry name" value="KR"/>
    <property type="match status" value="2"/>
</dbReference>
<dbReference type="SUPFAM" id="SSF55048">
    <property type="entry name" value="Probable ACP-binding domain of malonyl-CoA ACP transacylase"/>
    <property type="match status" value="2"/>
</dbReference>
<feature type="region of interest" description="N-terminal hotdog fold" evidence="12">
    <location>
        <begin position="2487"/>
        <end position="2611"/>
    </location>
</feature>
<comment type="subunit">
    <text evidence="10">Homodimer. Erythronolide synthase is composed of EryAI, EryAII and EryAIII multimodular (2 modules) polypeptides each coding for a functional synthase subunit which participates in 2 of the six FAS-like elongation steps required for formation of the polyketide. Module 1, 2, 3, 4, 5, and 6 participating in biosynthesis steps 1, 2, 3, 4, 5, and 6, respectively.</text>
</comment>
<dbReference type="GO" id="GO:0033068">
    <property type="term" value="P:macrolide biosynthetic process"/>
    <property type="evidence" value="ECO:0007669"/>
    <property type="project" value="UniProtKB-ARBA"/>
</dbReference>
<dbReference type="InterPro" id="IPR014030">
    <property type="entry name" value="Ketoacyl_synth_N"/>
</dbReference>
<dbReference type="PROSITE" id="PS00012">
    <property type="entry name" value="PHOSPHOPANTETHEINE"/>
    <property type="match status" value="2"/>
</dbReference>
<feature type="domain" description="Carrier" evidence="13">
    <location>
        <begin position="3233"/>
        <end position="3308"/>
    </location>
</feature>
<feature type="active site" description="Proton donor; for dehydratase activity" evidence="12">
    <location>
        <position position="2684"/>
    </location>
</feature>
<dbReference type="FunFam" id="1.10.1200.10:FF:000007">
    <property type="entry name" value="Probable polyketide synthase pks17"/>
    <property type="match status" value="1"/>
</dbReference>
<dbReference type="SMART" id="SM00826">
    <property type="entry name" value="PKS_DH"/>
    <property type="match status" value="1"/>
</dbReference>
<dbReference type="GO" id="GO:0004312">
    <property type="term" value="F:fatty acid synthase activity"/>
    <property type="evidence" value="ECO:0007669"/>
    <property type="project" value="TreeGrafter"/>
</dbReference>
<dbReference type="PANTHER" id="PTHR43775">
    <property type="entry name" value="FATTY ACID SYNTHASE"/>
    <property type="match status" value="1"/>
</dbReference>
<dbReference type="InterPro" id="IPR018201">
    <property type="entry name" value="Ketoacyl_synth_AS"/>
</dbReference>
<dbReference type="GO" id="GO:0004315">
    <property type="term" value="F:3-oxoacyl-[acyl-carrier-protein] synthase activity"/>
    <property type="evidence" value="ECO:0007669"/>
    <property type="project" value="InterPro"/>
</dbReference>
<feature type="domain" description="Carrier" evidence="13">
    <location>
        <begin position="1480"/>
        <end position="1557"/>
    </location>
</feature>
<keyword evidence="4" id="KW-0677">Repeat</keyword>
<dbReference type="PROSITE" id="PS50075">
    <property type="entry name" value="CARRIER"/>
    <property type="match status" value="2"/>
</dbReference>
<organism evidence="16 17">
    <name type="scientific">Longimycelium tulufanense</name>
    <dbReference type="NCBI Taxonomy" id="907463"/>
    <lineage>
        <taxon>Bacteria</taxon>
        <taxon>Bacillati</taxon>
        <taxon>Actinomycetota</taxon>
        <taxon>Actinomycetes</taxon>
        <taxon>Pseudonocardiales</taxon>
        <taxon>Pseudonocardiaceae</taxon>
        <taxon>Longimycelium</taxon>
    </lineage>
</organism>
<dbReference type="Proteomes" id="UP000637578">
    <property type="component" value="Unassembled WGS sequence"/>
</dbReference>
<dbReference type="GO" id="GO:0006633">
    <property type="term" value="P:fatty acid biosynthetic process"/>
    <property type="evidence" value="ECO:0007669"/>
    <property type="project" value="InterPro"/>
</dbReference>
<dbReference type="SMART" id="SM01294">
    <property type="entry name" value="PKS_PP_betabranch"/>
    <property type="match status" value="2"/>
</dbReference>
<dbReference type="Gene3D" id="3.30.70.3290">
    <property type="match status" value="2"/>
</dbReference>
<dbReference type="SUPFAM" id="SSF51735">
    <property type="entry name" value="NAD(P)-binding Rossmann-fold domains"/>
    <property type="match status" value="4"/>
</dbReference>
<dbReference type="InterPro" id="IPR020807">
    <property type="entry name" value="PKS_DH"/>
</dbReference>
<keyword evidence="5" id="KW-0511">Multifunctional enzyme</keyword>
<reference evidence="16" key="2">
    <citation type="submission" date="2020-09" db="EMBL/GenBank/DDBJ databases">
        <authorList>
            <person name="Sun Q."/>
            <person name="Zhou Y."/>
        </authorList>
    </citation>
    <scope>NUCLEOTIDE SEQUENCE</scope>
    <source>
        <strain evidence="16">CGMCC 4.5737</strain>
    </source>
</reference>
<reference evidence="16" key="1">
    <citation type="journal article" date="2014" name="Int. J. Syst. Evol. Microbiol.">
        <title>Complete genome sequence of Corynebacterium casei LMG S-19264T (=DSM 44701T), isolated from a smear-ripened cheese.</title>
        <authorList>
            <consortium name="US DOE Joint Genome Institute (JGI-PGF)"/>
            <person name="Walter F."/>
            <person name="Albersmeier A."/>
            <person name="Kalinowski J."/>
            <person name="Ruckert C."/>
        </authorList>
    </citation>
    <scope>NUCLEOTIDE SEQUENCE</scope>
    <source>
        <strain evidence="16">CGMCC 4.5737</strain>
    </source>
</reference>
<evidence type="ECO:0000259" key="14">
    <source>
        <dbReference type="PROSITE" id="PS52004"/>
    </source>
</evidence>
<keyword evidence="2" id="KW-0597">Phosphoprotein</keyword>
<dbReference type="SMART" id="SM00822">
    <property type="entry name" value="PKS_KR"/>
    <property type="match status" value="2"/>
</dbReference>
<dbReference type="InterPro" id="IPR055123">
    <property type="entry name" value="SpnB-like_Rossmann"/>
</dbReference>
<feature type="domain" description="PKS/mFAS DH" evidence="15">
    <location>
        <begin position="2487"/>
        <end position="2759"/>
    </location>
</feature>
<dbReference type="SUPFAM" id="SSF47336">
    <property type="entry name" value="ACP-like"/>
    <property type="match status" value="2"/>
</dbReference>
<keyword evidence="3" id="KW-0808">Transferase</keyword>
<evidence type="ECO:0000256" key="12">
    <source>
        <dbReference type="PROSITE-ProRule" id="PRU01363"/>
    </source>
</evidence>
<evidence type="ECO:0000256" key="4">
    <source>
        <dbReference type="ARBA" id="ARBA00022737"/>
    </source>
</evidence>
<gene>
    <name evidence="16" type="ORF">GCM10012275_52450</name>
</gene>
<evidence type="ECO:0000256" key="10">
    <source>
        <dbReference type="ARBA" id="ARBA00063272"/>
    </source>
</evidence>
<comment type="catalytic activity">
    <reaction evidence="7">
        <text>6 (S)-methylmalonyl-CoA + propanoyl-CoA + 6 NADPH + 12 H(+) = 6-deoxyerythronolide B + 6 CO2 + 6 NADP(+) + 7 CoA + H2O</text>
        <dbReference type="Rhea" id="RHEA:23068"/>
        <dbReference type="ChEBI" id="CHEBI:15377"/>
        <dbReference type="ChEBI" id="CHEBI:15378"/>
        <dbReference type="ChEBI" id="CHEBI:16089"/>
        <dbReference type="ChEBI" id="CHEBI:16526"/>
        <dbReference type="ChEBI" id="CHEBI:57287"/>
        <dbReference type="ChEBI" id="CHEBI:57327"/>
        <dbReference type="ChEBI" id="CHEBI:57392"/>
        <dbReference type="ChEBI" id="CHEBI:57783"/>
        <dbReference type="ChEBI" id="CHEBI:58349"/>
        <dbReference type="EC" id="2.3.1.94"/>
    </reaction>
</comment>
<evidence type="ECO:0000259" key="13">
    <source>
        <dbReference type="PROSITE" id="PS50075"/>
    </source>
</evidence>
<dbReference type="SUPFAM" id="SSF52151">
    <property type="entry name" value="FabD/lysophospholipase-like"/>
    <property type="match status" value="2"/>
</dbReference>
<dbReference type="CDD" id="cd00833">
    <property type="entry name" value="PKS"/>
    <property type="match status" value="2"/>
</dbReference>
<dbReference type="GO" id="GO:0031177">
    <property type="term" value="F:phosphopantetheine binding"/>
    <property type="evidence" value="ECO:0007669"/>
    <property type="project" value="InterPro"/>
</dbReference>
<dbReference type="SMART" id="SM00825">
    <property type="entry name" value="PKS_KS"/>
    <property type="match status" value="2"/>
</dbReference>
<evidence type="ECO:0000256" key="5">
    <source>
        <dbReference type="ARBA" id="ARBA00023268"/>
    </source>
</evidence>
<dbReference type="InterPro" id="IPR049551">
    <property type="entry name" value="PKS_DH_C"/>
</dbReference>
<evidence type="ECO:0000259" key="15">
    <source>
        <dbReference type="PROSITE" id="PS52019"/>
    </source>
</evidence>
<feature type="active site" description="Proton acceptor; for dehydratase activity" evidence="12">
    <location>
        <position position="2519"/>
    </location>
</feature>
<dbReference type="EC" id="2.3.1.94" evidence="11"/>
<accession>A0A8J3CJ72</accession>
<dbReference type="Gene3D" id="3.40.366.10">
    <property type="entry name" value="Malonyl-Coenzyme A Acyl Carrier Protein, domain 2"/>
    <property type="match status" value="2"/>
</dbReference>
<dbReference type="Pfam" id="PF00109">
    <property type="entry name" value="ketoacyl-synt"/>
    <property type="match status" value="2"/>
</dbReference>
<dbReference type="EMBL" id="BMMK01000034">
    <property type="protein sequence ID" value="GGM75268.1"/>
    <property type="molecule type" value="Genomic_DNA"/>
</dbReference>
<evidence type="ECO:0000256" key="11">
    <source>
        <dbReference type="ARBA" id="ARBA00066981"/>
    </source>
</evidence>
<dbReference type="Pfam" id="PF22953">
    <property type="entry name" value="SpnB_Rossmann"/>
    <property type="match status" value="1"/>
</dbReference>
<dbReference type="InterPro" id="IPR009081">
    <property type="entry name" value="PP-bd_ACP"/>
</dbReference>
<dbReference type="PANTHER" id="PTHR43775:SF51">
    <property type="entry name" value="INACTIVE PHENOLPHTHIOCEROL SYNTHESIS POLYKETIDE SYNTHASE TYPE I PKS1-RELATED"/>
    <property type="match status" value="1"/>
</dbReference>
<evidence type="ECO:0000256" key="6">
    <source>
        <dbReference type="ARBA" id="ARBA00023315"/>
    </source>
</evidence>
<dbReference type="InterPro" id="IPR036736">
    <property type="entry name" value="ACP-like_sf"/>
</dbReference>
<dbReference type="Gene3D" id="3.40.50.720">
    <property type="entry name" value="NAD(P)-binding Rossmann-like Domain"/>
    <property type="match status" value="2"/>
</dbReference>
<sequence length="3388" mass="362282">MTDEKTLREYLKRSIADAREVRQRLYEERQQRTEPIAIVGMACRFPGGVGSPEDLWRLVAEGEDAISGFPTDRGWDLERLYDPDPDRSGTCYVRTGGFLYDAVEFDAGLFGISPREAAAMDPQQRLLLEASWEVLERAGISPASLKGSDTGVFTGMMVEDYSRRPLPPEQLEGYLGTGGAGSVASGRVAYTFGFEGPAATVDTACSSSLVALHLAVQALRNGECSLALAGGVTVMSTPHTLVEFSRQRGLARDGRCKAFADQADGTGLAEGLGVVLVERLSDARRHGHEVLAVIRGSAVNQDGASNGLTAPNGPSQQRVIRAALANAGLKSSDVDAVEAHGTGTKLGDPIEAQAILATYGQDRPADLPLWLGALKSNIGHTQAAAGLAGVMKMVMAMRNGLLPRTLHVDAPTSHVDWSSGAVELLTETREWPDAGRPWRVGVSSFGFSGTNAHVILEQAPDPTPVARDADEHRPLLPVLPLVLSARTADALRAQAARFEGHLTSRPELRAADVAYSLATTRATLEHRAVVLGDGPEELTEGLRALAAGEPHPGLVWGVAGEPGKTAFLFPGQGSQRAGMTHQLYESWPVFADVVDAVCEQVDAVLDRPLREVMFAPEGSHEAGLLDQTAFTQVALFAVEVGLFRLLESWSIRPDFLIGHSVGELAAAHVAGVLSLEDACALVATRGRLMQAVPSGGAMVAVQASEDEVAALLGDQREEVGIAAVNGPLATVLSGAEPAVLEIAERLREQDRKTKRLRVSHAFHSPLMEPMLADFACVAENVSFTPPRIPIVSNLTGRLANPSEMCDPAYWVRHVRQAVRFGHGVRYLHEQGVTSMVELGVDGVLSAMAQDCLPNDSDVTVVSMLRSGRDDTRSVLTALAGRHVQGLPVDWAAVFAGRDCHKAPLPTYPFQRQRYWLQGAEPDGSTKRDPADDRFWGLVERQDLHELADTLGVTGEREPALGAVVPALRAWRQRQQEQSAVISWRYRVSWRPVTLPEKRSRLDGAWLVVAPAGASSEAWVTASTEALTRCGARVVPFRLSAVDRHEVRTELMTALPDDQPVAGVLSLLAMREDTAEAHGGGPEGLLSTVALVQVLGDLDIDAPVWCLTNGAVTVVPPGPENGPDNPTQALVWGLGRVVALEHPERWGGVVDVPALPDAVSTTNLCTVLAGVGEDQVAIRSTRVWGRRLVRAPWNGSAPGAWTPRGTVLVTGGTGALGAHVARWLARHGAEHLVLTSRRGREAEGAVELEAELTGLGVDVTVASCDAADREALRALMDALPEDLPLTAVVHAAGVLDDGVISALTPDRMHAMLRPKVDAAWNLHQLTHHLQLDAFVLFSSLSGVVGNAGQGAYAAANAFLDALAEHRRAQGLSATAIAWGAWHGGGMASRVEADRLRHQGLRAMAPERALSVLHQALDAGDAFLAVADVDWTRFAPALTPASRRGALLDELAEAREARTATTPEHVEPGSFARQLAALPTADRERTLLDMVRATAASVVGRTVEAVSPTRNFKDLGYDSLASVELRNQLNAATGLRLPVSLLYDHPTPRAVAAHLRRRLLGSAEEHDRPAPTTAALDDPVAIVAMSCRLPGGVASPEQLWRLVAEGRDAITDLPVNRGWDVDALYDPDGGPGRSYTHSGGFLHDADQFDATLFGISPREAAAMDPQQRLVLEVSWEAFERAGIDPTSLRGSRAGVFVGAAAQDYGPRLTEVPEEAQGYLLTGNATSVISGRVAYTFGLEGPAVTVDTACSSSLVALHMAAQALRNGECDLALAGGATVMANPDVFVEFSRQRGLAPDGRCKAFAAAADGTAWAEGVGVVLLERLSDARRNGRGVLAVLRGSATNQDGASNGLTAPNGPSQERVIRQALANVGLKPSDVDSVEAHGTGTTLGDPIEVQALLATYGQDRPADRPLWLGALKSNIGHTQAAAGIAGVMKMVLAIRNGVLPQTLHVDEPTPHVDWSAGAVGLLTEARPWPDTGRPRRAGVSSFGISGTNAHVILEQAPSSLPQAETDKSAVWGDADVRVTSHDDAVAVPWLLSAKSAEALRAQAQRLREHVENHHELAPDDVAYSLVTTRAALEHRAVVVGDDRSELVQGLDALGDDRPAPGLVHGTQRRNSRLAFLFPGQGSQRVGMARGLYEAWPVFADVVDAVCEQVDPLLDRPLREVLFAAKDTTEACLLDETAFTQVALFAVEVGLFRLMESWGVRPDFLIGHSVGELAAAHVAGVFSLEDACALVAARGRLMQTLRSGGAMVAVQASEDEVIPLLEGHEDEMSIAAVNGPWATVLSGAAPAVAEVAAKLHEQGRKTKRLRVSHAFHSPLMEPMLAEFVRVAEGVSFAPPAIPIVSNLTGEAVSAEEICAPEYWVRHVRQPVRFGEGVRFLHGQGVRSMVELGVDGVLSAMAQDCLPNDSDLTVVSMLRSDREDTRSALTAIAGIHVNGVQVDWKALFAHRNCRRVDLPTYPFQRQRHWIEQVSRTTGVTTDTDAADHPLLGAIVPLPESDVLVLSGQLSVDTASWLADHVILGKIVVPGTALVDLVLWAGEQVDCEVLPELTLEAPLVLPEQGGIQVQLRVEPPDPAGNRTVRVYSRPVSSGSQEWTRHVTGTLSVSGKRPTFDLATWPPSDVEVSDLDGHYEWLADSGVDYGQTFRGLRAVWRRDDEIFAEVVLPEPVTAEAGTYGIHPALLDAALHALADPETSQVVRLPFSWSGVSLCATGATHLRVRLTRTGPDAFTLDAADSSGTPVVSVESLVLRTVKQLGPDDAALPRDSLFRVDWVPIADDNRRRVGDSLLVLGGGDERYRDLGQLSAALDTGAELDPDVVLAHCPVDVEVSPTVAVHRAARWALDLLQTWLANDRWATTTLVVAVRNAAAVPAAAQLAQATVRGLVRSAQTEHPDRVVLVELDRPDVGSDLLTRALASGEPEIAFHEGGPVARRLVRADYTDLAPGLRFTSDETVLVFGGTGTLGRLLARHLVTEHGLGHVVLAGRRGDETSDLARLRTELAELGADLRVAACDVTDERAVADLLATISQERRLAGLVHAAGLTDDAVVSTLDPDRLDRVLRPKVDGAWNLHQLTSHLDLRMFVLFSSAAGVLGGAGQGNYAAANAFLDALAEQRRAHGLPAVSLAWGLWAETSGITDQLVERDRERMRRAGIAALANTAALALFDTALRMDHAVLVPARLDLAALRSRVSAQSMPLLLRSLVRSPRKAAAANGSVVPSLAQRLAEMSPTERHGMVLNLVREETAFVLGHGTGDSVDPEQPFKELGFDSLTAVELRNHLRESTALSMSATLVFDHPTPAELADYLLRLALPDKQTLTERAVQELERLETTVETLGFDEPGWDEVVRRLRRILGRLEDVPGHDAAEDALDSATVDEVLEYIDQEFGDLTT</sequence>
<dbReference type="InterPro" id="IPR014031">
    <property type="entry name" value="Ketoacyl_synth_C"/>
</dbReference>
<feature type="domain" description="Ketosynthase family 3 (KS3)" evidence="14">
    <location>
        <begin position="33"/>
        <end position="458"/>
    </location>
</feature>
<comment type="pathway">
    <text evidence="9">Antibiotic biosynthesis; erythromycin biosynthesis.</text>
</comment>
<evidence type="ECO:0000256" key="1">
    <source>
        <dbReference type="ARBA" id="ARBA00022450"/>
    </source>
</evidence>
<dbReference type="InterPro" id="IPR014043">
    <property type="entry name" value="Acyl_transferase_dom"/>
</dbReference>
<keyword evidence="17" id="KW-1185">Reference proteome</keyword>
<dbReference type="InterPro" id="IPR013968">
    <property type="entry name" value="PKS_KR"/>
</dbReference>
<dbReference type="InterPro" id="IPR016039">
    <property type="entry name" value="Thiolase-like"/>
</dbReference>
<dbReference type="InterPro" id="IPR050091">
    <property type="entry name" value="PKS_NRPS_Biosynth_Enz"/>
</dbReference>
<dbReference type="CDD" id="cd08956">
    <property type="entry name" value="KR_3_FAS_SDR_x"/>
    <property type="match status" value="1"/>
</dbReference>
<dbReference type="InterPro" id="IPR041618">
    <property type="entry name" value="PKS_DE"/>
</dbReference>
<evidence type="ECO:0000256" key="7">
    <source>
        <dbReference type="ARBA" id="ARBA00052442"/>
    </source>
</evidence>
<dbReference type="PROSITE" id="PS52004">
    <property type="entry name" value="KS3_2"/>
    <property type="match status" value="2"/>
</dbReference>
<dbReference type="Gene3D" id="3.10.129.110">
    <property type="entry name" value="Polyketide synthase dehydratase"/>
    <property type="match status" value="1"/>
</dbReference>
<comment type="function">
    <text evidence="8">Involved in the biosynthesis of antibiotic erythromycin via the biosynthesis of its aglycone precursor, 6-deoxyerythronolide B (6-dEB).</text>
</comment>
<keyword evidence="6" id="KW-0012">Acyltransferase</keyword>
<dbReference type="InterPro" id="IPR036291">
    <property type="entry name" value="NAD(P)-bd_dom_sf"/>
</dbReference>
<dbReference type="Pfam" id="PF21089">
    <property type="entry name" value="PKS_DH_N"/>
    <property type="match status" value="1"/>
</dbReference>
<evidence type="ECO:0000256" key="2">
    <source>
        <dbReference type="ARBA" id="ARBA00022553"/>
    </source>
</evidence>
<dbReference type="Gene3D" id="6.10.140.1830">
    <property type="match status" value="1"/>
</dbReference>
<dbReference type="Pfam" id="PF00698">
    <property type="entry name" value="Acyl_transf_1"/>
    <property type="match status" value="2"/>
</dbReference>
<dbReference type="InterPro" id="IPR032821">
    <property type="entry name" value="PKS_assoc"/>
</dbReference>
<evidence type="ECO:0000313" key="17">
    <source>
        <dbReference type="Proteomes" id="UP000637578"/>
    </source>
</evidence>
<dbReference type="Pfam" id="PF02801">
    <property type="entry name" value="Ketoacyl-synt_C"/>
    <property type="match status" value="2"/>
</dbReference>
<dbReference type="InterPro" id="IPR016036">
    <property type="entry name" value="Malonyl_transacylase_ACP-bd"/>
</dbReference>
<dbReference type="InterPro" id="IPR020841">
    <property type="entry name" value="PKS_Beta-ketoAc_synthase_dom"/>
</dbReference>
<dbReference type="FunFam" id="3.40.47.10:FF:000019">
    <property type="entry name" value="Polyketide synthase type I"/>
    <property type="match status" value="2"/>
</dbReference>
<dbReference type="InterPro" id="IPR001227">
    <property type="entry name" value="Ac_transferase_dom_sf"/>
</dbReference>
<dbReference type="SMART" id="SM00827">
    <property type="entry name" value="PKS_AT"/>
    <property type="match status" value="2"/>
</dbReference>
<dbReference type="PROSITE" id="PS52019">
    <property type="entry name" value="PKS_MFAS_DH"/>
    <property type="match status" value="1"/>
</dbReference>
<keyword evidence="1" id="KW-0596">Phosphopantetheine</keyword>
<name>A0A8J3CJ72_9PSEU</name>
<dbReference type="Pfam" id="PF16197">
    <property type="entry name" value="KAsynt_C_assoc"/>
    <property type="match status" value="2"/>
</dbReference>
<dbReference type="InterPro" id="IPR057326">
    <property type="entry name" value="KR_dom"/>
</dbReference>
<dbReference type="InterPro" id="IPR042104">
    <property type="entry name" value="PKS_dehydratase_sf"/>
</dbReference>
<dbReference type="FunFam" id="3.40.366.10:FF:000002">
    <property type="entry name" value="Probable polyketide synthase 2"/>
    <property type="match status" value="2"/>
</dbReference>
<dbReference type="InterPro" id="IPR016035">
    <property type="entry name" value="Acyl_Trfase/lysoPLipase"/>
</dbReference>
<dbReference type="Gene3D" id="1.10.1200.10">
    <property type="entry name" value="ACP-like"/>
    <property type="match status" value="2"/>
</dbReference>
<dbReference type="Pfam" id="PF14765">
    <property type="entry name" value="PS-DH"/>
    <property type="match status" value="1"/>
</dbReference>
<dbReference type="CDD" id="cd08952">
    <property type="entry name" value="KR_1_SDR_x"/>
    <property type="match status" value="1"/>
</dbReference>
<proteinExistence type="predicted"/>
<dbReference type="GO" id="GO:0047879">
    <property type="term" value="F:erythronolide synthase activity"/>
    <property type="evidence" value="ECO:0007669"/>
    <property type="project" value="UniProtKB-EC"/>
</dbReference>
<evidence type="ECO:0000313" key="16">
    <source>
        <dbReference type="EMBL" id="GGM75268.1"/>
    </source>
</evidence>